<keyword evidence="3" id="KW-0862">Zinc</keyword>
<feature type="domain" description="RanBP2-type" evidence="4">
    <location>
        <begin position="1"/>
        <end position="29"/>
    </location>
</feature>
<keyword evidence="2" id="KW-0863">Zinc-finger</keyword>
<name>A0A059G7W0_9PROT</name>
<proteinExistence type="predicted"/>
<evidence type="ECO:0000313" key="6">
    <source>
        <dbReference type="Proteomes" id="UP000024942"/>
    </source>
</evidence>
<keyword evidence="1" id="KW-0479">Metal-binding</keyword>
<gene>
    <name evidence="5" type="ORF">HOC_09579</name>
</gene>
<evidence type="ECO:0000256" key="1">
    <source>
        <dbReference type="ARBA" id="ARBA00022723"/>
    </source>
</evidence>
<dbReference type="AlphaFoldDB" id="A0A059G7W0"/>
<accession>A0A059G7W0</accession>
<dbReference type="PROSITE" id="PS01358">
    <property type="entry name" value="ZF_RANBP2_1"/>
    <property type="match status" value="1"/>
</dbReference>
<evidence type="ECO:0000256" key="2">
    <source>
        <dbReference type="ARBA" id="ARBA00022771"/>
    </source>
</evidence>
<comment type="caution">
    <text evidence="5">The sequence shown here is derived from an EMBL/GenBank/DDBJ whole genome shotgun (WGS) entry which is preliminary data.</text>
</comment>
<evidence type="ECO:0000259" key="4">
    <source>
        <dbReference type="PROSITE" id="PS50199"/>
    </source>
</evidence>
<dbReference type="InterPro" id="IPR001876">
    <property type="entry name" value="Znf_RanBP2"/>
</dbReference>
<protein>
    <recommendedName>
        <fullName evidence="4">RanBP2-type domain-containing protein</fullName>
    </recommendedName>
</protein>
<organism evidence="5 6">
    <name type="scientific">Hyphomonas oceanitis SCH89</name>
    <dbReference type="NCBI Taxonomy" id="1280953"/>
    <lineage>
        <taxon>Bacteria</taxon>
        <taxon>Pseudomonadati</taxon>
        <taxon>Pseudomonadota</taxon>
        <taxon>Alphaproteobacteria</taxon>
        <taxon>Hyphomonadales</taxon>
        <taxon>Hyphomonadaceae</taxon>
        <taxon>Hyphomonas</taxon>
    </lineage>
</organism>
<dbReference type="GO" id="GO:0008270">
    <property type="term" value="F:zinc ion binding"/>
    <property type="evidence" value="ECO:0007669"/>
    <property type="project" value="UniProtKB-KW"/>
</dbReference>
<sequence length="65" mass="6828">MPKWTCAKCGAENNINVSRCSNCDEMRAAGQAFNNGATSVNAALRQAIDDAKAEAMKSLKKPPGA</sequence>
<dbReference type="PROSITE" id="PS50199">
    <property type="entry name" value="ZF_RANBP2_2"/>
    <property type="match status" value="1"/>
</dbReference>
<dbReference type="EMBL" id="ARYL01000012">
    <property type="protein sequence ID" value="KDA02685.1"/>
    <property type="molecule type" value="Genomic_DNA"/>
</dbReference>
<dbReference type="Proteomes" id="UP000024942">
    <property type="component" value="Unassembled WGS sequence"/>
</dbReference>
<keyword evidence="6" id="KW-1185">Reference proteome</keyword>
<evidence type="ECO:0000313" key="5">
    <source>
        <dbReference type="EMBL" id="KDA02685.1"/>
    </source>
</evidence>
<reference evidence="5 6" key="1">
    <citation type="journal article" date="2014" name="Antonie Van Leeuwenhoek">
        <title>Hyphomonas beringensis sp. nov. and Hyphomonas chukchiensis sp. nov., isolated from surface seawater of the Bering Sea and Chukchi Sea.</title>
        <authorList>
            <person name="Li C."/>
            <person name="Lai Q."/>
            <person name="Li G."/>
            <person name="Dong C."/>
            <person name="Wang J."/>
            <person name="Liao Y."/>
            <person name="Shao Z."/>
        </authorList>
    </citation>
    <scope>NUCLEOTIDE SEQUENCE [LARGE SCALE GENOMIC DNA]</scope>
    <source>
        <strain evidence="5 6">SCH89</strain>
    </source>
</reference>
<dbReference type="PATRIC" id="fig|1280953.3.peg.1934"/>
<evidence type="ECO:0000256" key="3">
    <source>
        <dbReference type="ARBA" id="ARBA00022833"/>
    </source>
</evidence>